<dbReference type="AlphaFoldDB" id="A0A9D1L430"/>
<protein>
    <submittedName>
        <fullName evidence="2">Uncharacterized protein</fullName>
    </submittedName>
</protein>
<comment type="caution">
    <text evidence="2">The sequence shown here is derived from an EMBL/GenBank/DDBJ whole genome shotgun (WGS) entry which is preliminary data.</text>
</comment>
<proteinExistence type="predicted"/>
<dbReference type="EMBL" id="DVML01000017">
    <property type="protein sequence ID" value="HIU22538.1"/>
    <property type="molecule type" value="Genomic_DNA"/>
</dbReference>
<reference evidence="2" key="1">
    <citation type="submission" date="2020-10" db="EMBL/GenBank/DDBJ databases">
        <authorList>
            <person name="Gilroy R."/>
        </authorList>
    </citation>
    <scope>NUCLEOTIDE SEQUENCE</scope>
    <source>
        <strain evidence="2">CHK197-8231</strain>
    </source>
</reference>
<organism evidence="2 3">
    <name type="scientific">Candidatus Fimihabitans intestinipullorum</name>
    <dbReference type="NCBI Taxonomy" id="2840820"/>
    <lineage>
        <taxon>Bacteria</taxon>
        <taxon>Bacillati</taxon>
        <taxon>Mycoplasmatota</taxon>
        <taxon>Mycoplasmatota incertae sedis</taxon>
        <taxon>Candidatus Fimihabitans</taxon>
    </lineage>
</organism>
<keyword evidence="1" id="KW-1133">Transmembrane helix</keyword>
<gene>
    <name evidence="2" type="ORF">IAD49_03035</name>
</gene>
<keyword evidence="1" id="KW-0812">Transmembrane</keyword>
<sequence>MRKIRKRKTNRNLIYGIVFSAMLFLTVGYSVLTTSLNFNITTHKNRIPFEVGEQVQVLGLTPTFHVVEVHDEYLELLSDKAEGYALYSNSGSRFEDSQVYKDLTNYTRYWKTYIESAGGTTYYYNVSLISRDVLRNLILSRDPTANVDGSWSLDFESIGLGWISDYEYKYEVESTNRIYGFYTSTLNLSGGNSIYNINFLRTPSGEIMGMMSSLSVGSYGYGMDIRPYLRIDIDSVKKM</sequence>
<accession>A0A9D1L430</accession>
<evidence type="ECO:0000256" key="1">
    <source>
        <dbReference type="SAM" id="Phobius"/>
    </source>
</evidence>
<reference evidence="2" key="2">
    <citation type="journal article" date="2021" name="PeerJ">
        <title>Extensive microbial diversity within the chicken gut microbiome revealed by metagenomics and culture.</title>
        <authorList>
            <person name="Gilroy R."/>
            <person name="Ravi A."/>
            <person name="Getino M."/>
            <person name="Pursley I."/>
            <person name="Horton D.L."/>
            <person name="Alikhan N.F."/>
            <person name="Baker D."/>
            <person name="Gharbi K."/>
            <person name="Hall N."/>
            <person name="Watson M."/>
            <person name="Adriaenssens E.M."/>
            <person name="Foster-Nyarko E."/>
            <person name="Jarju S."/>
            <person name="Secka A."/>
            <person name="Antonio M."/>
            <person name="Oren A."/>
            <person name="Chaudhuri R.R."/>
            <person name="La Ragione R."/>
            <person name="Hildebrand F."/>
            <person name="Pallen M.J."/>
        </authorList>
    </citation>
    <scope>NUCLEOTIDE SEQUENCE</scope>
    <source>
        <strain evidence="2">CHK197-8231</strain>
    </source>
</reference>
<dbReference type="Proteomes" id="UP000824087">
    <property type="component" value="Unassembled WGS sequence"/>
</dbReference>
<evidence type="ECO:0000313" key="2">
    <source>
        <dbReference type="EMBL" id="HIU22538.1"/>
    </source>
</evidence>
<name>A0A9D1L430_9BACT</name>
<feature type="transmembrane region" description="Helical" evidence="1">
    <location>
        <begin position="12"/>
        <end position="32"/>
    </location>
</feature>
<evidence type="ECO:0000313" key="3">
    <source>
        <dbReference type="Proteomes" id="UP000824087"/>
    </source>
</evidence>
<keyword evidence="1" id="KW-0472">Membrane</keyword>